<dbReference type="EMBL" id="EAAA01001283">
    <property type="status" value="NOT_ANNOTATED_CDS"/>
    <property type="molecule type" value="Genomic_DNA"/>
</dbReference>
<evidence type="ECO:0000313" key="1">
    <source>
        <dbReference type="Ensembl" id="ENSCINP00000032579.1"/>
    </source>
</evidence>
<sequence length="68" mass="6702">MRIGTVVVVSEVVGILVVVDSVTGGNVTSSDVAIIGFVVIACDVVVVAFDVVGGCDVVVIASDIVVVG</sequence>
<name>H2XSE5_CIOIN</name>
<accession>H2XSE5</accession>
<reference evidence="2" key="1">
    <citation type="journal article" date="2002" name="Science">
        <title>The draft genome of Ciona intestinalis: insights into chordate and vertebrate origins.</title>
        <authorList>
            <person name="Dehal P."/>
            <person name="Satou Y."/>
            <person name="Campbell R.K."/>
            <person name="Chapman J."/>
            <person name="Degnan B."/>
            <person name="De Tomaso A."/>
            <person name="Davidson B."/>
            <person name="Di Gregorio A."/>
            <person name="Gelpke M."/>
            <person name="Goodstein D.M."/>
            <person name="Harafuji N."/>
            <person name="Hastings K.E."/>
            <person name="Ho I."/>
            <person name="Hotta K."/>
            <person name="Huang W."/>
            <person name="Kawashima T."/>
            <person name="Lemaire P."/>
            <person name="Martinez D."/>
            <person name="Meinertzhagen I.A."/>
            <person name="Necula S."/>
            <person name="Nonaka M."/>
            <person name="Putnam N."/>
            <person name="Rash S."/>
            <person name="Saiga H."/>
            <person name="Satake M."/>
            <person name="Terry A."/>
            <person name="Yamada L."/>
            <person name="Wang H.G."/>
            <person name="Awazu S."/>
            <person name="Azumi K."/>
            <person name="Boore J."/>
            <person name="Branno M."/>
            <person name="Chin-Bow S."/>
            <person name="DeSantis R."/>
            <person name="Doyle S."/>
            <person name="Francino P."/>
            <person name="Keys D.N."/>
            <person name="Haga S."/>
            <person name="Hayashi H."/>
            <person name="Hino K."/>
            <person name="Imai K.S."/>
            <person name="Inaba K."/>
            <person name="Kano S."/>
            <person name="Kobayashi K."/>
            <person name="Kobayashi M."/>
            <person name="Lee B.I."/>
            <person name="Makabe K.W."/>
            <person name="Manohar C."/>
            <person name="Matassi G."/>
            <person name="Medina M."/>
            <person name="Mochizuki Y."/>
            <person name="Mount S."/>
            <person name="Morishita T."/>
            <person name="Miura S."/>
            <person name="Nakayama A."/>
            <person name="Nishizaka S."/>
            <person name="Nomoto H."/>
            <person name="Ohta F."/>
            <person name="Oishi K."/>
            <person name="Rigoutsos I."/>
            <person name="Sano M."/>
            <person name="Sasaki A."/>
            <person name="Sasakura Y."/>
            <person name="Shoguchi E."/>
            <person name="Shin-i T."/>
            <person name="Spagnuolo A."/>
            <person name="Stainier D."/>
            <person name="Suzuki M.M."/>
            <person name="Tassy O."/>
            <person name="Takatori N."/>
            <person name="Tokuoka M."/>
            <person name="Yagi K."/>
            <person name="Yoshizaki F."/>
            <person name="Wada S."/>
            <person name="Zhang C."/>
            <person name="Hyatt P.D."/>
            <person name="Larimer F."/>
            <person name="Detter C."/>
            <person name="Doggett N."/>
            <person name="Glavina T."/>
            <person name="Hawkins T."/>
            <person name="Richardson P."/>
            <person name="Lucas S."/>
            <person name="Kohara Y."/>
            <person name="Levine M."/>
            <person name="Satoh N."/>
            <person name="Rokhsar D.S."/>
        </authorList>
    </citation>
    <scope>NUCLEOTIDE SEQUENCE [LARGE SCALE GENOMIC DNA]</scope>
</reference>
<evidence type="ECO:0000313" key="2">
    <source>
        <dbReference type="Proteomes" id="UP000008144"/>
    </source>
</evidence>
<dbReference type="Ensembl" id="ENSCINT00000033711.1">
    <property type="protein sequence ID" value="ENSCINP00000032579.1"/>
    <property type="gene ID" value="ENSCING00000024578.1"/>
</dbReference>
<keyword evidence="2" id="KW-1185">Reference proteome</keyword>
<protein>
    <submittedName>
        <fullName evidence="1">Uncharacterized protein</fullName>
    </submittedName>
</protein>
<organism evidence="1 2">
    <name type="scientific">Ciona intestinalis</name>
    <name type="common">Transparent sea squirt</name>
    <name type="synonym">Ascidia intestinalis</name>
    <dbReference type="NCBI Taxonomy" id="7719"/>
    <lineage>
        <taxon>Eukaryota</taxon>
        <taxon>Metazoa</taxon>
        <taxon>Chordata</taxon>
        <taxon>Tunicata</taxon>
        <taxon>Ascidiacea</taxon>
        <taxon>Phlebobranchia</taxon>
        <taxon>Cionidae</taxon>
        <taxon>Ciona</taxon>
    </lineage>
</organism>
<reference evidence="1" key="2">
    <citation type="journal article" date="2008" name="Genome Biol.">
        <title>Improved genome assembly and evidence-based global gene model set for the chordate Ciona intestinalis: new insight into intron and operon populations.</title>
        <authorList>
            <person name="Satou Y."/>
            <person name="Mineta K."/>
            <person name="Ogasawara M."/>
            <person name="Sasakura Y."/>
            <person name="Shoguchi E."/>
            <person name="Ueno K."/>
            <person name="Yamada L."/>
            <person name="Matsumoto J."/>
            <person name="Wasserscheid J."/>
            <person name="Dewar K."/>
            <person name="Wiley G.B."/>
            <person name="Macmil S.L."/>
            <person name="Roe B.A."/>
            <person name="Zeller R.W."/>
            <person name="Hastings K.E."/>
            <person name="Lemaire P."/>
            <person name="Lindquist E."/>
            <person name="Endo T."/>
            <person name="Hotta K."/>
            <person name="Inaba K."/>
        </authorList>
    </citation>
    <scope>NUCLEOTIDE SEQUENCE [LARGE SCALE GENOMIC DNA]</scope>
    <source>
        <strain evidence="1">wild type</strain>
    </source>
</reference>
<dbReference type="Proteomes" id="UP000008144">
    <property type="component" value="Chromosome 14"/>
</dbReference>
<reference evidence="1" key="4">
    <citation type="submission" date="2025-09" db="UniProtKB">
        <authorList>
            <consortium name="Ensembl"/>
        </authorList>
    </citation>
    <scope>IDENTIFICATION</scope>
</reference>
<dbReference type="InParanoid" id="H2XSE5"/>
<reference evidence="1" key="3">
    <citation type="submission" date="2025-08" db="UniProtKB">
        <authorList>
            <consortium name="Ensembl"/>
        </authorList>
    </citation>
    <scope>IDENTIFICATION</scope>
</reference>
<dbReference type="AlphaFoldDB" id="H2XSE5"/>
<proteinExistence type="predicted"/>
<dbReference type="HOGENOM" id="CLU_2800514_0_0_1"/>